<dbReference type="CDD" id="cd01450">
    <property type="entry name" value="vWFA_subfamily_ECM"/>
    <property type="match status" value="2"/>
</dbReference>
<evidence type="ECO:0000256" key="1">
    <source>
        <dbReference type="ARBA" id="ARBA00004498"/>
    </source>
</evidence>
<dbReference type="Pfam" id="PF00092">
    <property type="entry name" value="VWA"/>
    <property type="match status" value="11"/>
</dbReference>
<keyword evidence="3" id="KW-0272">Extracellular matrix</keyword>
<feature type="domain" description="VWFA" evidence="11">
    <location>
        <begin position="236"/>
        <end position="410"/>
    </location>
</feature>
<dbReference type="PRINTS" id="PR00453">
    <property type="entry name" value="VWFADOMAIN"/>
</dbReference>
<dbReference type="InterPro" id="IPR008160">
    <property type="entry name" value="Collagen"/>
</dbReference>
<dbReference type="RefSeq" id="XP_033802564.1">
    <property type="nucleotide sequence ID" value="XM_033946673.1"/>
</dbReference>
<dbReference type="SMART" id="SM00131">
    <property type="entry name" value="KU"/>
    <property type="match status" value="2"/>
</dbReference>
<dbReference type="PROSITE" id="PS50234">
    <property type="entry name" value="VWFA"/>
    <property type="match status" value="10"/>
</dbReference>
<feature type="domain" description="VWFA" evidence="11">
    <location>
        <begin position="2194"/>
        <end position="2374"/>
    </location>
</feature>
<feature type="domain" description="BPTI/Kunitz inhibitor" evidence="12">
    <location>
        <begin position="2669"/>
        <end position="2720"/>
    </location>
</feature>
<proteinExistence type="predicted"/>
<feature type="compositionally biased region" description="Gly residues" evidence="9">
    <location>
        <begin position="1857"/>
        <end position="1866"/>
    </location>
</feature>
<dbReference type="InterPro" id="IPR020901">
    <property type="entry name" value="Prtase_inh_Kunz-CS"/>
</dbReference>
<dbReference type="PROSITE" id="PS00280">
    <property type="entry name" value="BPTI_KUNITZ_1"/>
    <property type="match status" value="1"/>
</dbReference>
<dbReference type="FunFam" id="3.40.50.410:FF:000003">
    <property type="entry name" value="Collagen type VI alpha 3 chain"/>
    <property type="match status" value="8"/>
</dbReference>
<gene>
    <name evidence="14 15" type="primary">COL6A3</name>
</gene>
<evidence type="ECO:0000256" key="3">
    <source>
        <dbReference type="ARBA" id="ARBA00022530"/>
    </source>
</evidence>
<feature type="domain" description="VWFA" evidence="11">
    <location>
        <begin position="633"/>
        <end position="805"/>
    </location>
</feature>
<evidence type="ECO:0000256" key="2">
    <source>
        <dbReference type="ARBA" id="ARBA00022525"/>
    </source>
</evidence>
<feature type="domain" description="VWFA" evidence="11">
    <location>
        <begin position="1228"/>
        <end position="1401"/>
    </location>
</feature>
<dbReference type="PRINTS" id="PR00759">
    <property type="entry name" value="BASICPTASE"/>
</dbReference>
<keyword evidence="2" id="KW-0964">Secreted</keyword>
<feature type="compositionally biased region" description="Low complexity" evidence="9">
    <location>
        <begin position="2069"/>
        <end position="2082"/>
    </location>
</feature>
<dbReference type="PROSITE" id="PS50279">
    <property type="entry name" value="BPTI_KUNITZ_2"/>
    <property type="match status" value="2"/>
</dbReference>
<keyword evidence="4 10" id="KW-0732">Signal</keyword>
<dbReference type="InterPro" id="IPR036880">
    <property type="entry name" value="Kunitz_BPTI_sf"/>
</dbReference>
<evidence type="ECO:0000259" key="11">
    <source>
        <dbReference type="PROSITE" id="PS50234"/>
    </source>
</evidence>
<feature type="domain" description="BPTI/Kunitz inhibitor" evidence="12">
    <location>
        <begin position="2745"/>
        <end position="2795"/>
    </location>
</feature>
<dbReference type="GO" id="GO:0004867">
    <property type="term" value="F:serine-type endopeptidase inhibitor activity"/>
    <property type="evidence" value="ECO:0007669"/>
    <property type="project" value="InterPro"/>
</dbReference>
<dbReference type="CTD" id="1293"/>
<feature type="domain" description="VWFA" evidence="11">
    <location>
        <begin position="1026"/>
        <end position="1197"/>
    </location>
</feature>
<dbReference type="CDD" id="cd01481">
    <property type="entry name" value="vWA_collagen_alpha3-VI-like"/>
    <property type="match status" value="1"/>
</dbReference>
<dbReference type="CDD" id="cd22629">
    <property type="entry name" value="Kunitz_collagen_alpha3_VI"/>
    <property type="match status" value="1"/>
</dbReference>
<dbReference type="PANTHER" id="PTHR24020">
    <property type="entry name" value="COLLAGEN ALPHA"/>
    <property type="match status" value="1"/>
</dbReference>
<feature type="domain" description="VWFA" evidence="11">
    <location>
        <begin position="2412"/>
        <end position="2609"/>
    </location>
</feature>
<sequence length="2810" mass="305530">MRKCQSLPLLVALYLFLSGVPRFHAQSAQESTDLVFLIDGSDNVGYNNFLIIRDFLVNLIERLSVGEDHIQVGVVQYSSEPRTEFLLNDYTTKANILDVVKALSFKGGEEANIGTALSFVLENHFIQRAGSRKEDGVPQSLVLISAGKSSDDIRDETNELKQASIFAFSIGTGKADTAELHQVATDDSFVFVAPDFQALDDLQNQLLPYIAGVAKRSILLEPPTIITEVVEVNKRDIVFLIDGTTAMGNNFASIREFIVRIVQRLEIGPDLIQVAVAQYSNTVKDEFFLNTYSTKKDVIANVKKIKPMGGGPLNTGAALDYIRNNFFTGSAGSRIVEGVPQLLVLFTGGQSRDDIITPANELKRSGILAFSVGAKNADPAELQEIAFDSSLVFTPTEFRTNPLQNIFHHVLSPLRTLSGVVIMETPTEVQVFNQRDIIFLLDGSVNVGNDDFTFVRNFLVSLINNLDVGREKMRIGVVQYSDTPKTEFRLDAYSDKSDVLTRVEQLTLKGGMALNTGAALRFALENLFTEAGGSRINGNIPQILVLLVAGGSDDPHLQASNALARAGILTFCIGLGKAKKPELEQIAFNPNMVYVTDDFSALHTLQQEIIRPLTTYVSGGVEEISLTDNIKKDIVFLLDGSDDVRSGFPALVSFLLRLVENLDVGRDKVRIAVVQYSDDVKVNFYLDTYSDRLGVLNGIRHLSLLGGSSLNTGAALDYVTQNVFTSEAGSRAAEGIPQFLILLSAGKSRDDVMRPSAALKAGGVVPFAIGTKNADITELQTISLTPDFVVAVPDFDHLETVEQQISQKVTELTQDQVATLIQTVSQPSTYAESKRDILFLIDGSSNVAGLFNPIRDFLYKVIDDLNVGPDTTRVSVAQYSDNIKDEFRFNTYSSKQDILNHIRKMKLKTGRTLNTGAALAYAKNELLTSNAGSRIDDGIPQFLVLLSGGKSRDRIDEQADALKSSNVLTFAIKAKNADTTELEKIALSPKFILLAEDLTTISNIHPELVNLLKTDKIEVIEGDKRDVVFLIDGSRNVGPEFSYIRDLITKIIDKLDVSFDNTRVSVVQYSEEPEVEFLLNTHSTKDDIQGAVRKIVPKGGRVVNTGKALDYVSKNIFTRPSGSRIEDGVPQFLILLSSGTSSDDVDESASQIKQVGVAPFLIGKNVDSEETKKISLSPEYVFSVSSFQELPNIEQKLLTPISTLSTQQIQTILATTEDDSGSDGEKKDIVFLIDSSVNVGPTGIPHIRDFIRRVVQNLNVGQNQIRIGILQYSNEVFPEFVLNYYKTKNDVMDHIRRLRYKGGAPLNTGKALDYVAKNYFVKSAGSRIEEGVTQQLVLLTGGRSQDDVNSFAQILGDAGIRSLGIGAKNADRTQVESITSDPRLIFMINDFKDLPSIESRLVRSFEAQNIIPTPPVTPSVDGKKQADIVFLVDGSINLGRDNFQEVLKFVYGIVDAVYSEGDAIQVGLTQYNSDVTDEFFLKDYNNRESILDVISKVGYKGGRIVNTGAAIKHLDEKHFVKESGSRIDQGVPQIAFIITGGKSADNVEGAVQSLGSKGINLFAVGLKDIPMEEVSKLASNSATSFRVRNVQELSELNEQILTTLEAVMHKKLCPGMPEVSKECKLDVIVGFDVSDISPGQNMLAVQRGMEFKVEHILKRISQMQKISCTSDKAPVVRVAVIAQSTTGATEGFDFAEYRDELFDKFKRLATRGPFVLTSKTLQTYANKFTTSSDRNSVKVVIHLSDGMDEGMAELQAASSALKNSGVNAFLLVGLEKVPKFEDMMKLEFGRGFTYKNPLRLNLLDLDYEIAEEIDNIAEKSCCGVPCKCSGQRGDRGVLGAIGPQGPPGEKGHRGFPGEEGGVGERGPPGLNGTQGFQGCPGQRGSKGSRGFPGEKGEQGEMGLDGIDGEDGEKGAAGFLGMGGNSGARGYRGLKGERGERGDSGLRGDPGEPGSDNTQRGPKGTKGEVGPVGEAGEDGPPGTAGGPGKKGGFGRRGSPGAKGNPGTSGQVGSSGEQGMRGPQGPPGPLGTPGVRGEQGSAGPRGTAGALGPPGDHGKVGSYGAKGEPGDPGIKGPDGPLGPRGETGDDGRDGIGGIGPKGKKGEMGFPGYPGPKGSSGDQSGDGEPGPKGNRGRRGNAGEPGVLGQKGERGYPGSSGLKGSPGDSREKCALVRNIKDKCPCCSGPKECPVYPTELAFAIDTSLGVNQDAFNRMKQAVLRILGQLTIAESNCPRGARTAVVTYNTDVTTEIRFADSKKKTALIQQIENLQIPQSSKARSLETVMSFMARHTFKRARNGFLMRKVAVFFSNEPTKASPQLNEAVLKLYDAGIYSIFLINREDRALSQALQINNTRMAEAIVLGAGADQFKETIRRVLACHVCLDVCDPEDICGPGLTSPGFRDRRGTPTEADIDIAFIVDSSYTTTNVQFAEIKKYISHVVDQLEISSDPKTSDHHARVAILQHAPNEYHKNSSIIPVKVDMSLTEYGSKEAIQNFIFSKMTQLNGVPAMRHAIAYATENVFENVPNPRNLKVIVIMMTGEVKGMELELLKKTVTEAKCKGFFIVMLGIGKKVNFKNVYNLASEPQDVFFKRIYKPSEMHEEPLLRFGQQLPAFVNSGNAFHLSPEIRKNCDWFQSDQPLKFPFRLAPKHMKNVEYILSSTEKTADLTDPCLLDFDMGMQCKDYQVKWFFDSKNKICTQVWYGGCGGNANRFETEAECISKCMELPAERVIQQPLRDEKLLPDSDICRLQKVEGTCTDYVLIWYYDPKTKSCARFWYGGCGGNDNRFSTQKECEKACIPAQIYPGVITAIGN</sequence>
<dbReference type="InterPro" id="IPR002223">
    <property type="entry name" value="Kunitz_BPTI"/>
</dbReference>
<evidence type="ECO:0000256" key="7">
    <source>
        <dbReference type="ARBA" id="ARBA00023119"/>
    </source>
</evidence>
<feature type="domain" description="VWFA" evidence="11">
    <location>
        <begin position="436"/>
        <end position="609"/>
    </location>
</feature>
<comment type="subcellular location">
    <subcellularLocation>
        <location evidence="1">Secreted</location>
        <location evidence="1">Extracellular space</location>
        <location evidence="1">Extracellular matrix</location>
    </subcellularLocation>
</comment>
<dbReference type="Pfam" id="PF01391">
    <property type="entry name" value="Collagen"/>
    <property type="match status" value="2"/>
</dbReference>
<feature type="domain" description="VWFA" evidence="11">
    <location>
        <begin position="33"/>
        <end position="206"/>
    </location>
</feature>
<evidence type="ECO:0000256" key="9">
    <source>
        <dbReference type="SAM" id="MobiDB-lite"/>
    </source>
</evidence>
<feature type="compositionally biased region" description="Polar residues" evidence="9">
    <location>
        <begin position="2004"/>
        <end position="2013"/>
    </location>
</feature>
<evidence type="ECO:0000256" key="4">
    <source>
        <dbReference type="ARBA" id="ARBA00022729"/>
    </source>
</evidence>
<dbReference type="FunFam" id="3.40.50.410:FF:000016">
    <property type="entry name" value="Collagen type VI alpha 3 chain"/>
    <property type="match status" value="1"/>
</dbReference>
<evidence type="ECO:0000256" key="8">
    <source>
        <dbReference type="ARBA" id="ARBA00023157"/>
    </source>
</evidence>
<keyword evidence="6" id="KW-0130">Cell adhesion</keyword>
<dbReference type="SUPFAM" id="SSF53300">
    <property type="entry name" value="vWA-like"/>
    <property type="match status" value="11"/>
</dbReference>
<evidence type="ECO:0000256" key="10">
    <source>
        <dbReference type="SAM" id="SignalP"/>
    </source>
</evidence>
<dbReference type="KEGG" id="gsh:117361403"/>
<dbReference type="CDD" id="cd22635">
    <property type="entry name" value="Kunitz_papilin"/>
    <property type="match status" value="1"/>
</dbReference>
<dbReference type="FunFam" id="3.40.50.410:FF:000021">
    <property type="entry name" value="Collagen, type VI, alpha 3"/>
    <property type="match status" value="1"/>
</dbReference>
<evidence type="ECO:0000313" key="14">
    <source>
        <dbReference type="RefSeq" id="XP_033802562.1"/>
    </source>
</evidence>
<protein>
    <submittedName>
        <fullName evidence="14 15">Collagen alpha-3(VI) chain isoform X1</fullName>
    </submittedName>
</protein>
<dbReference type="SUPFAM" id="SSF57362">
    <property type="entry name" value="BPTI-like"/>
    <property type="match status" value="2"/>
</dbReference>
<accession>A0A6P8QWN4</accession>
<feature type="chain" id="PRO_5044654056" evidence="10">
    <location>
        <begin position="26"/>
        <end position="2810"/>
    </location>
</feature>
<dbReference type="Gene3D" id="3.40.50.410">
    <property type="entry name" value="von Willebrand factor, type A domain"/>
    <property type="match status" value="11"/>
</dbReference>
<keyword evidence="13" id="KW-1185">Reference proteome</keyword>
<feature type="region of interest" description="Disordered" evidence="9">
    <location>
        <begin position="1840"/>
        <end position="2165"/>
    </location>
</feature>
<feature type="compositionally biased region" description="Basic and acidic residues" evidence="9">
    <location>
        <begin position="1933"/>
        <end position="1949"/>
    </location>
</feature>
<dbReference type="InterPro" id="IPR041900">
    <property type="entry name" value="vWA_collagen_alpha3-VI-like"/>
</dbReference>
<evidence type="ECO:0000313" key="15">
    <source>
        <dbReference type="RefSeq" id="XP_033802564.1"/>
    </source>
</evidence>
<feature type="domain" description="VWFA" evidence="11">
    <location>
        <begin position="836"/>
        <end position="1008"/>
    </location>
</feature>
<feature type="compositionally biased region" description="Gly residues" evidence="9">
    <location>
        <begin position="1981"/>
        <end position="1996"/>
    </location>
</feature>
<evidence type="ECO:0000313" key="13">
    <source>
        <dbReference type="Proteomes" id="UP000515159"/>
    </source>
</evidence>
<dbReference type="Pfam" id="PF00014">
    <property type="entry name" value="Kunitz_BPTI"/>
    <property type="match status" value="2"/>
</dbReference>
<evidence type="ECO:0000256" key="6">
    <source>
        <dbReference type="ARBA" id="ARBA00022889"/>
    </source>
</evidence>
<keyword evidence="8" id="KW-1015">Disulfide bond</keyword>
<dbReference type="GO" id="GO:0005581">
    <property type="term" value="C:collagen trimer"/>
    <property type="evidence" value="ECO:0007669"/>
    <property type="project" value="UniProtKB-KW"/>
</dbReference>
<dbReference type="InterPro" id="IPR050525">
    <property type="entry name" value="ECM_Assembly_Org"/>
</dbReference>
<dbReference type="FunFam" id="4.10.410.10:FF:000040">
    <property type="entry name" value="Serine protease inhibitor, putative"/>
    <property type="match status" value="1"/>
</dbReference>
<dbReference type="FunFam" id="4.10.410.10:FF:000020">
    <property type="entry name" value="Collagen, type VI, alpha 3"/>
    <property type="match status" value="1"/>
</dbReference>
<feature type="compositionally biased region" description="Gly residues" evidence="9">
    <location>
        <begin position="1917"/>
        <end position="1926"/>
    </location>
</feature>
<dbReference type="Proteomes" id="UP000515159">
    <property type="component" value="Chromosome 5"/>
</dbReference>
<dbReference type="OrthoDB" id="6132182at2759"/>
<dbReference type="PANTHER" id="PTHR24020:SF13">
    <property type="entry name" value="COLLAGEN ALPHA-3(VI) CHAIN"/>
    <property type="match status" value="1"/>
</dbReference>
<dbReference type="GeneID" id="117361403"/>
<dbReference type="GO" id="GO:0007155">
    <property type="term" value="P:cell adhesion"/>
    <property type="evidence" value="ECO:0007669"/>
    <property type="project" value="UniProtKB-KW"/>
</dbReference>
<reference evidence="14 15" key="1">
    <citation type="submission" date="2025-04" db="UniProtKB">
        <authorList>
            <consortium name="RefSeq"/>
        </authorList>
    </citation>
    <scope>IDENTIFICATION</scope>
</reference>
<keyword evidence="7 14" id="KW-0176">Collagen</keyword>
<dbReference type="InterPro" id="IPR036465">
    <property type="entry name" value="vWFA_dom_sf"/>
</dbReference>
<organism evidence="13 14">
    <name type="scientific">Geotrypetes seraphini</name>
    <name type="common">Gaboon caecilian</name>
    <name type="synonym">Caecilia seraphini</name>
    <dbReference type="NCBI Taxonomy" id="260995"/>
    <lineage>
        <taxon>Eukaryota</taxon>
        <taxon>Metazoa</taxon>
        <taxon>Chordata</taxon>
        <taxon>Craniata</taxon>
        <taxon>Vertebrata</taxon>
        <taxon>Euteleostomi</taxon>
        <taxon>Amphibia</taxon>
        <taxon>Gymnophiona</taxon>
        <taxon>Geotrypetes</taxon>
    </lineage>
</organism>
<dbReference type="FunFam" id="3.40.50.410:FF:000037">
    <property type="entry name" value="Collagen type VI alpha 3 chain"/>
    <property type="match status" value="1"/>
</dbReference>
<dbReference type="RefSeq" id="XP_033802562.1">
    <property type="nucleotide sequence ID" value="XM_033946671.1"/>
</dbReference>
<feature type="signal peptide" evidence="10">
    <location>
        <begin position="1"/>
        <end position="25"/>
    </location>
</feature>
<keyword evidence="5" id="KW-0677">Repeat</keyword>
<evidence type="ECO:0000259" key="12">
    <source>
        <dbReference type="PROSITE" id="PS50279"/>
    </source>
</evidence>
<dbReference type="Gene3D" id="4.10.410.10">
    <property type="entry name" value="Pancreatic trypsin inhibitor Kunitz domain"/>
    <property type="match status" value="2"/>
</dbReference>
<dbReference type="InterPro" id="IPR002035">
    <property type="entry name" value="VWF_A"/>
</dbReference>
<name>A0A6P8QWN4_GEOSA</name>
<evidence type="ECO:0000256" key="5">
    <source>
        <dbReference type="ARBA" id="ARBA00022737"/>
    </source>
</evidence>
<feature type="domain" description="VWFA" evidence="11">
    <location>
        <begin position="1427"/>
        <end position="1600"/>
    </location>
</feature>
<dbReference type="SMART" id="SM00327">
    <property type="entry name" value="VWA"/>
    <property type="match status" value="11"/>
</dbReference>